<gene>
    <name evidence="1" type="ORF">ACFPFX_28925</name>
</gene>
<accession>A0ABV9UV70</accession>
<protein>
    <submittedName>
        <fullName evidence="1">Uncharacterized protein</fullName>
    </submittedName>
</protein>
<proteinExistence type="predicted"/>
<keyword evidence="2" id="KW-1185">Reference proteome</keyword>
<name>A0ABV9UV70_9ACTN</name>
<evidence type="ECO:0000313" key="2">
    <source>
        <dbReference type="Proteomes" id="UP001595834"/>
    </source>
</evidence>
<comment type="caution">
    <text evidence="1">The sequence shown here is derived from an EMBL/GenBank/DDBJ whole genome shotgun (WGS) entry which is preliminary data.</text>
</comment>
<dbReference type="RefSeq" id="WP_344374023.1">
    <property type="nucleotide sequence ID" value="NZ_BAAASQ010000008.1"/>
</dbReference>
<organism evidence="1 2">
    <name type="scientific">Streptomyces mauvecolor</name>
    <dbReference type="NCBI Taxonomy" id="58345"/>
    <lineage>
        <taxon>Bacteria</taxon>
        <taxon>Bacillati</taxon>
        <taxon>Actinomycetota</taxon>
        <taxon>Actinomycetes</taxon>
        <taxon>Kitasatosporales</taxon>
        <taxon>Streptomycetaceae</taxon>
        <taxon>Streptomyces</taxon>
    </lineage>
</organism>
<dbReference type="EMBL" id="JBHSIZ010000036">
    <property type="protein sequence ID" value="MFC4960328.1"/>
    <property type="molecule type" value="Genomic_DNA"/>
</dbReference>
<evidence type="ECO:0000313" key="1">
    <source>
        <dbReference type="EMBL" id="MFC4960328.1"/>
    </source>
</evidence>
<reference evidence="2" key="1">
    <citation type="journal article" date="2019" name="Int. J. Syst. Evol. Microbiol.">
        <title>The Global Catalogue of Microorganisms (GCM) 10K type strain sequencing project: providing services to taxonomists for standard genome sequencing and annotation.</title>
        <authorList>
            <consortium name="The Broad Institute Genomics Platform"/>
            <consortium name="The Broad Institute Genome Sequencing Center for Infectious Disease"/>
            <person name="Wu L."/>
            <person name="Ma J."/>
        </authorList>
    </citation>
    <scope>NUCLEOTIDE SEQUENCE [LARGE SCALE GENOMIC DNA]</scope>
    <source>
        <strain evidence="2">CCM 7224</strain>
    </source>
</reference>
<sequence>MPRDNQGEPLPAFRFGWRGRHHPGTPVDDLWVTIGAAPDESWWFAAHFIGRVAMPGGASTAAAFARWVLSAPPEGRYENEFLLIDGEQQTGAGPLAHGSWLTVEVLMGRQEHGEPEYLHLLLTGETSVQRIPFEVCAPLHCEPLPRAEFRCAAARLLAFCTAE</sequence>
<dbReference type="Proteomes" id="UP001595834">
    <property type="component" value="Unassembled WGS sequence"/>
</dbReference>